<evidence type="ECO:0000313" key="3">
    <source>
        <dbReference type="Proteomes" id="UP001432222"/>
    </source>
</evidence>
<organism evidence="2 3">
    <name type="scientific">Kitasatospora purpeofusca</name>
    <dbReference type="NCBI Taxonomy" id="67352"/>
    <lineage>
        <taxon>Bacteria</taxon>
        <taxon>Bacillati</taxon>
        <taxon>Actinomycetota</taxon>
        <taxon>Actinomycetes</taxon>
        <taxon>Kitasatosporales</taxon>
        <taxon>Streptomycetaceae</taxon>
        <taxon>Kitasatospora</taxon>
    </lineage>
</organism>
<dbReference type="GO" id="GO:0004497">
    <property type="term" value="F:monooxygenase activity"/>
    <property type="evidence" value="ECO:0007669"/>
    <property type="project" value="UniProtKB-KW"/>
</dbReference>
<keyword evidence="2" id="KW-0560">Oxidoreductase</keyword>
<reference evidence="2" key="1">
    <citation type="submission" date="2022-10" db="EMBL/GenBank/DDBJ databases">
        <title>The complete genomes of actinobacterial strains from the NBC collection.</title>
        <authorList>
            <person name="Joergensen T.S."/>
            <person name="Alvarez Arevalo M."/>
            <person name="Sterndorff E.B."/>
            <person name="Faurdal D."/>
            <person name="Vuksanovic O."/>
            <person name="Mourched A.-S."/>
            <person name="Charusanti P."/>
            <person name="Shaw S."/>
            <person name="Blin K."/>
            <person name="Weber T."/>
        </authorList>
    </citation>
    <scope>NUCLEOTIDE SEQUENCE</scope>
    <source>
        <strain evidence="2">NBC_00222</strain>
    </source>
</reference>
<dbReference type="PRINTS" id="PR00420">
    <property type="entry name" value="RNGMNOXGNASE"/>
</dbReference>
<dbReference type="RefSeq" id="WP_328954781.1">
    <property type="nucleotide sequence ID" value="NZ_CP108110.1"/>
</dbReference>
<dbReference type="InterPro" id="IPR051704">
    <property type="entry name" value="FAD_aromatic-hydroxylase"/>
</dbReference>
<dbReference type="Proteomes" id="UP001432222">
    <property type="component" value="Chromosome"/>
</dbReference>
<keyword evidence="3" id="KW-1185">Reference proteome</keyword>
<protein>
    <submittedName>
        <fullName evidence="2">FAD-dependent monooxygenase</fullName>
    </submittedName>
</protein>
<evidence type="ECO:0000259" key="1">
    <source>
        <dbReference type="Pfam" id="PF01494"/>
    </source>
</evidence>
<feature type="domain" description="FAD-binding" evidence="1">
    <location>
        <begin position="3"/>
        <end position="340"/>
    </location>
</feature>
<proteinExistence type="predicted"/>
<dbReference type="Gene3D" id="3.30.9.10">
    <property type="entry name" value="D-Amino Acid Oxidase, subunit A, domain 2"/>
    <property type="match status" value="1"/>
</dbReference>
<dbReference type="EMBL" id="CP108110">
    <property type="protein sequence ID" value="WUQ83844.1"/>
    <property type="molecule type" value="Genomic_DNA"/>
</dbReference>
<sequence>MQNVLVSGGGIAGTALAIWLARRGFAPTVVELAPGPRSGGQAVDIRGVALDVIERTGLTEPVRAVRTRMRGMSVLGADGTELHRSEETTYSSGRLDNGDVELLRGDLVEILHDHTPAGVEFVHGDSITSLHEDAHGVHATFAHGQPRTFDLVVGADGLHSRVRRLAFGPEADCLSQLGTHVAIFAADNFLGLEDWQLWQRDGDAGYGIYPVRDNTELRIVFGWAGDTPVERDPEAARKVVAERMAALPWERARMLDALHRSTDFYADVMAQVHLDSWSAGRTVLLGDAGYCASPLSGQGTSLALVGAYVLAQELGRARDSGAGHRAAYERYERRMRPFVALNQALATENPGGPAAEESVERAKNAILLDAA</sequence>
<dbReference type="PANTHER" id="PTHR46865:SF2">
    <property type="entry name" value="MONOOXYGENASE"/>
    <property type="match status" value="1"/>
</dbReference>
<dbReference type="PANTHER" id="PTHR46865">
    <property type="entry name" value="OXIDOREDUCTASE-RELATED"/>
    <property type="match status" value="1"/>
</dbReference>
<dbReference type="Gene3D" id="3.50.50.60">
    <property type="entry name" value="FAD/NAD(P)-binding domain"/>
    <property type="match status" value="1"/>
</dbReference>
<name>A0ABZ1TZ59_9ACTN</name>
<dbReference type="Pfam" id="PF01494">
    <property type="entry name" value="FAD_binding_3"/>
    <property type="match status" value="1"/>
</dbReference>
<accession>A0ABZ1TZ59</accession>
<keyword evidence="2" id="KW-0503">Monooxygenase</keyword>
<dbReference type="InterPro" id="IPR036188">
    <property type="entry name" value="FAD/NAD-bd_sf"/>
</dbReference>
<gene>
    <name evidence="2" type="ORF">OHA16_13215</name>
</gene>
<evidence type="ECO:0000313" key="2">
    <source>
        <dbReference type="EMBL" id="WUQ83844.1"/>
    </source>
</evidence>
<dbReference type="InterPro" id="IPR002938">
    <property type="entry name" value="FAD-bd"/>
</dbReference>
<dbReference type="SUPFAM" id="SSF51905">
    <property type="entry name" value="FAD/NAD(P)-binding domain"/>
    <property type="match status" value="1"/>
</dbReference>